<accession>A0ABQ6IT16</accession>
<evidence type="ECO:0000256" key="4">
    <source>
        <dbReference type="ARBA" id="ARBA00022777"/>
    </source>
</evidence>
<dbReference type="CDD" id="cd01167">
    <property type="entry name" value="bac_FRK"/>
    <property type="match status" value="1"/>
</dbReference>
<dbReference type="Proteomes" id="UP001157126">
    <property type="component" value="Unassembled WGS sequence"/>
</dbReference>
<dbReference type="InterPro" id="IPR029056">
    <property type="entry name" value="Ribokinase-like"/>
</dbReference>
<evidence type="ECO:0000256" key="2">
    <source>
        <dbReference type="ARBA" id="ARBA00022679"/>
    </source>
</evidence>
<gene>
    <name evidence="7" type="ORF">GCM10025883_28560</name>
</gene>
<dbReference type="PANTHER" id="PTHR43085">
    <property type="entry name" value="HEXOKINASE FAMILY MEMBER"/>
    <property type="match status" value="1"/>
</dbReference>
<dbReference type="InterPro" id="IPR050306">
    <property type="entry name" value="PfkB_Carbo_kinase"/>
</dbReference>
<comment type="caution">
    <text evidence="7">The sequence shown here is derived from an EMBL/GenBank/DDBJ whole genome shotgun (WGS) entry which is preliminary data.</text>
</comment>
<keyword evidence="3" id="KW-0547">Nucleotide-binding</keyword>
<feature type="domain" description="Carbohydrate kinase PfkB" evidence="6">
    <location>
        <begin position="48"/>
        <end position="347"/>
    </location>
</feature>
<organism evidence="7 8">
    <name type="scientific">Mobilicoccus caccae</name>
    <dbReference type="NCBI Taxonomy" id="1859295"/>
    <lineage>
        <taxon>Bacteria</taxon>
        <taxon>Bacillati</taxon>
        <taxon>Actinomycetota</taxon>
        <taxon>Actinomycetes</taxon>
        <taxon>Micrococcales</taxon>
        <taxon>Dermatophilaceae</taxon>
        <taxon>Mobilicoccus</taxon>
    </lineage>
</organism>
<dbReference type="PROSITE" id="PS00583">
    <property type="entry name" value="PFKB_KINASES_1"/>
    <property type="match status" value="1"/>
</dbReference>
<dbReference type="PROSITE" id="PS00584">
    <property type="entry name" value="PFKB_KINASES_2"/>
    <property type="match status" value="1"/>
</dbReference>
<dbReference type="SUPFAM" id="SSF53613">
    <property type="entry name" value="Ribokinase-like"/>
    <property type="match status" value="1"/>
</dbReference>
<evidence type="ECO:0000256" key="3">
    <source>
        <dbReference type="ARBA" id="ARBA00022741"/>
    </source>
</evidence>
<keyword evidence="4" id="KW-0418">Kinase</keyword>
<comment type="similarity">
    <text evidence="1">Belongs to the carbohydrate kinase PfkB family.</text>
</comment>
<evidence type="ECO:0000256" key="1">
    <source>
        <dbReference type="ARBA" id="ARBA00010688"/>
    </source>
</evidence>
<dbReference type="InterPro" id="IPR002173">
    <property type="entry name" value="Carboh/pur_kinase_PfkB_CS"/>
</dbReference>
<keyword evidence="8" id="KW-1185">Reference proteome</keyword>
<sequence length="354" mass="36560">MLVHDAGAATMIARPERHFARGIHTAWGARVGSGGTAAAGDQDPQMTERILVVGEALVDIVHRTDGTVEEYPGGSPLNVAIGLARLGHPVHFAARFGDDLHGHTLRAHLEREPHITLTPGTTAAAATSTATATLDESGAASYDFDLVWDVAGALDAAPTGHLHTGSIAATLMPGADAVLDAASRGHESGTVSYDPNARPSLMGDPADARARVEAVAAYSHVVKASDEDLAWFYPDLQLDDAMRHLGDLGVALVVVTRGKDGCRVHVPATGEWTDVPPVEGVVVIDTVGAGDSFMSGLLSGLLDADLLGSPEAAQALGRATLRDVMAAITRATTCAAMTVSRAGANPPTRAELPH</sequence>
<dbReference type="Pfam" id="PF00294">
    <property type="entry name" value="PfkB"/>
    <property type="match status" value="1"/>
</dbReference>
<reference evidence="8" key="1">
    <citation type="journal article" date="2019" name="Int. J. Syst. Evol. Microbiol.">
        <title>The Global Catalogue of Microorganisms (GCM) 10K type strain sequencing project: providing services to taxonomists for standard genome sequencing and annotation.</title>
        <authorList>
            <consortium name="The Broad Institute Genomics Platform"/>
            <consortium name="The Broad Institute Genome Sequencing Center for Infectious Disease"/>
            <person name="Wu L."/>
            <person name="Ma J."/>
        </authorList>
    </citation>
    <scope>NUCLEOTIDE SEQUENCE [LARGE SCALE GENOMIC DNA]</scope>
    <source>
        <strain evidence="8">NBRC 113072</strain>
    </source>
</reference>
<dbReference type="InterPro" id="IPR011611">
    <property type="entry name" value="PfkB_dom"/>
</dbReference>
<dbReference type="PANTHER" id="PTHR43085:SF1">
    <property type="entry name" value="PSEUDOURIDINE KINASE-RELATED"/>
    <property type="match status" value="1"/>
</dbReference>
<protein>
    <submittedName>
        <fullName evidence="7">Ribokinase</fullName>
    </submittedName>
</protein>
<name>A0ABQ6IT16_9MICO</name>
<dbReference type="Gene3D" id="3.40.1190.20">
    <property type="match status" value="1"/>
</dbReference>
<keyword evidence="2" id="KW-0808">Transferase</keyword>
<evidence type="ECO:0000256" key="5">
    <source>
        <dbReference type="ARBA" id="ARBA00022840"/>
    </source>
</evidence>
<evidence type="ECO:0000313" key="7">
    <source>
        <dbReference type="EMBL" id="GMA40811.1"/>
    </source>
</evidence>
<proteinExistence type="inferred from homology"/>
<keyword evidence="5" id="KW-0067">ATP-binding</keyword>
<evidence type="ECO:0000259" key="6">
    <source>
        <dbReference type="Pfam" id="PF00294"/>
    </source>
</evidence>
<evidence type="ECO:0000313" key="8">
    <source>
        <dbReference type="Proteomes" id="UP001157126"/>
    </source>
</evidence>
<dbReference type="EMBL" id="BSUO01000001">
    <property type="protein sequence ID" value="GMA40811.1"/>
    <property type="molecule type" value="Genomic_DNA"/>
</dbReference>